<proteinExistence type="predicted"/>
<dbReference type="OrthoDB" id="4509688at2759"/>
<protein>
    <submittedName>
        <fullName evidence="2">Uncharacterized protein</fullName>
    </submittedName>
</protein>
<feature type="compositionally biased region" description="Polar residues" evidence="1">
    <location>
        <begin position="171"/>
        <end position="182"/>
    </location>
</feature>
<evidence type="ECO:0000256" key="1">
    <source>
        <dbReference type="SAM" id="MobiDB-lite"/>
    </source>
</evidence>
<dbReference type="EMBL" id="KZ825837">
    <property type="protein sequence ID" value="PYH96437.1"/>
    <property type="molecule type" value="Genomic_DNA"/>
</dbReference>
<feature type="region of interest" description="Disordered" evidence="1">
    <location>
        <begin position="162"/>
        <end position="186"/>
    </location>
</feature>
<dbReference type="VEuPathDB" id="FungiDB:BO71DRAFT_176245"/>
<feature type="region of interest" description="Disordered" evidence="1">
    <location>
        <begin position="1"/>
        <end position="27"/>
    </location>
</feature>
<sequence length="329" mass="35618">MLDTSLPHDFPTWASMGPSDHPALNTESAPLDEELYGSQLGINGFDFSLSQLANSALCPEFDLAAGETPTGFYDTLQPMGLAEASCAPGFAEKITSLFGESSFNIAPDAKRMAADLSLNDLLRSTSQLATERALYMNNPASTPSPRASHDSPSARLHFAASPIADDPCSSPGASHQSYSGSESDWDREYNYREPAQFYGLPEIGFSDPMMPLDHTLDDVMVQPPPFGASLPNPNAAPRRKSQVGQVRHPSHHDLDADDEESGLTPLEMPDGSTRFTTNWLPVDPEGGFTIRAPQPPRVRHHDAPNHAFCSDPADAYHFPHDAFISLPAD</sequence>
<name>A0A319DQS8_9EURO</name>
<organism evidence="2 3">
    <name type="scientific">Aspergillus ellipticus CBS 707.79</name>
    <dbReference type="NCBI Taxonomy" id="1448320"/>
    <lineage>
        <taxon>Eukaryota</taxon>
        <taxon>Fungi</taxon>
        <taxon>Dikarya</taxon>
        <taxon>Ascomycota</taxon>
        <taxon>Pezizomycotina</taxon>
        <taxon>Eurotiomycetes</taxon>
        <taxon>Eurotiomycetidae</taxon>
        <taxon>Eurotiales</taxon>
        <taxon>Aspergillaceae</taxon>
        <taxon>Aspergillus</taxon>
        <taxon>Aspergillus subgen. Circumdati</taxon>
    </lineage>
</organism>
<dbReference type="AlphaFoldDB" id="A0A319DQS8"/>
<keyword evidence="3" id="KW-1185">Reference proteome</keyword>
<feature type="region of interest" description="Disordered" evidence="1">
    <location>
        <begin position="222"/>
        <end position="273"/>
    </location>
</feature>
<reference evidence="2 3" key="1">
    <citation type="submission" date="2018-02" db="EMBL/GenBank/DDBJ databases">
        <title>The genomes of Aspergillus section Nigri reveals drivers in fungal speciation.</title>
        <authorList>
            <consortium name="DOE Joint Genome Institute"/>
            <person name="Vesth T.C."/>
            <person name="Nybo J."/>
            <person name="Theobald S."/>
            <person name="Brandl J."/>
            <person name="Frisvad J.C."/>
            <person name="Nielsen K.F."/>
            <person name="Lyhne E.K."/>
            <person name="Kogle M.E."/>
            <person name="Kuo A."/>
            <person name="Riley R."/>
            <person name="Clum A."/>
            <person name="Nolan M."/>
            <person name="Lipzen A."/>
            <person name="Salamov A."/>
            <person name="Henrissat B."/>
            <person name="Wiebenga A."/>
            <person name="De vries R.P."/>
            <person name="Grigoriev I.V."/>
            <person name="Mortensen U.H."/>
            <person name="Andersen M.R."/>
            <person name="Baker S.E."/>
        </authorList>
    </citation>
    <scope>NUCLEOTIDE SEQUENCE [LARGE SCALE GENOMIC DNA]</scope>
    <source>
        <strain evidence="2 3">CBS 707.79</strain>
    </source>
</reference>
<gene>
    <name evidence="2" type="ORF">BO71DRAFT_176245</name>
</gene>
<accession>A0A319DQS8</accession>
<evidence type="ECO:0000313" key="3">
    <source>
        <dbReference type="Proteomes" id="UP000247810"/>
    </source>
</evidence>
<dbReference type="Proteomes" id="UP000247810">
    <property type="component" value="Unassembled WGS sequence"/>
</dbReference>
<evidence type="ECO:0000313" key="2">
    <source>
        <dbReference type="EMBL" id="PYH96437.1"/>
    </source>
</evidence>